<dbReference type="Proteomes" id="UP000295453">
    <property type="component" value="Unassembled WGS sequence"/>
</dbReference>
<dbReference type="SUPFAM" id="SSF69279">
    <property type="entry name" value="Phage tail proteins"/>
    <property type="match status" value="1"/>
</dbReference>
<organism evidence="2 3">
    <name type="scientific">Nocardioides jejuensis</name>
    <dbReference type="NCBI Taxonomy" id="2502782"/>
    <lineage>
        <taxon>Bacteria</taxon>
        <taxon>Bacillati</taxon>
        <taxon>Actinomycetota</taxon>
        <taxon>Actinomycetes</taxon>
        <taxon>Propionibacteriales</taxon>
        <taxon>Nocardioidaceae</taxon>
        <taxon>Nocardioides</taxon>
    </lineage>
</organism>
<feature type="region of interest" description="Disordered" evidence="1">
    <location>
        <begin position="263"/>
        <end position="298"/>
    </location>
</feature>
<accession>A0A4R1CDS5</accession>
<protein>
    <recommendedName>
        <fullName evidence="4">Phage tail protein</fullName>
    </recommendedName>
</protein>
<comment type="caution">
    <text evidence="2">The sequence shown here is derived from an EMBL/GenBank/DDBJ whole genome shotgun (WGS) entry which is preliminary data.</text>
</comment>
<dbReference type="OrthoDB" id="4070623at2"/>
<sequence length="331" mass="33764">MALSRPTASLQLDGASPFGGPLDAAQAALLRLTVVLSVDEAHDWVELQLWRDSLLAEASPGAKLVVGLGEADSTEDVLTVEVAGCDVSAWGAVLTGYAPSRRLSSTFVGRAYVDSSVADVVSDLLGEGGVDAGTLDSGLNLPSFHVDPRRSAWATLHDLARLSGCQISTGADGSLSFTPVPGASAGGGLGAAAASVASAVGLGGTDELREGAELLSFRIGPRQPITAVAVQSPIAVPAGLLLAEPDSGSGAPVDVLPSARTPELADAATSTRDAAARRRTRRGRISVPGRPGLRAGSTVTARDGDFRVLEVRHVLDSVTGYRCDLLLEGDQ</sequence>
<dbReference type="EMBL" id="SJZJ01000009">
    <property type="protein sequence ID" value="TCJ28941.1"/>
    <property type="molecule type" value="Genomic_DNA"/>
</dbReference>
<dbReference type="RefSeq" id="WP_131582637.1">
    <property type="nucleotide sequence ID" value="NZ_SJZJ01000009.1"/>
</dbReference>
<name>A0A4R1CDS5_9ACTN</name>
<evidence type="ECO:0000256" key="1">
    <source>
        <dbReference type="SAM" id="MobiDB-lite"/>
    </source>
</evidence>
<dbReference type="AlphaFoldDB" id="A0A4R1CDS5"/>
<evidence type="ECO:0008006" key="4">
    <source>
        <dbReference type="Google" id="ProtNLM"/>
    </source>
</evidence>
<evidence type="ECO:0000313" key="2">
    <source>
        <dbReference type="EMBL" id="TCJ28941.1"/>
    </source>
</evidence>
<proteinExistence type="predicted"/>
<reference evidence="2 3" key="1">
    <citation type="submission" date="2019-03" db="EMBL/GenBank/DDBJ databases">
        <authorList>
            <person name="Kim M.K.M."/>
        </authorList>
    </citation>
    <scope>NUCLEOTIDE SEQUENCE [LARGE SCALE GENOMIC DNA]</scope>
    <source>
        <strain evidence="2 3">18JY15-6</strain>
    </source>
</reference>
<keyword evidence="3" id="KW-1185">Reference proteome</keyword>
<evidence type="ECO:0000313" key="3">
    <source>
        <dbReference type="Proteomes" id="UP000295453"/>
    </source>
</evidence>
<gene>
    <name evidence="2" type="ORF">EPD65_07170</name>
</gene>